<keyword evidence="4" id="KW-0460">Magnesium</keyword>
<dbReference type="GO" id="GO:0016887">
    <property type="term" value="F:ATP hydrolysis activity"/>
    <property type="evidence" value="ECO:0007669"/>
    <property type="project" value="InterPro"/>
</dbReference>
<dbReference type="Proteomes" id="UP000298416">
    <property type="component" value="Unassembled WGS sequence"/>
</dbReference>
<evidence type="ECO:0000256" key="3">
    <source>
        <dbReference type="ARBA" id="ARBA00022801"/>
    </source>
</evidence>
<reference evidence="10" key="1">
    <citation type="submission" date="2018-01" db="EMBL/GenBank/DDBJ databases">
        <authorList>
            <person name="Mao J.F."/>
        </authorList>
    </citation>
    <scope>NUCLEOTIDE SEQUENCE</scope>
    <source>
        <strain evidence="10">Huo1</strain>
        <tissue evidence="10">Leaf</tissue>
    </source>
</reference>
<gene>
    <name evidence="10" type="ORF">SASPL_136936</name>
</gene>
<dbReference type="InterPro" id="IPR058017">
    <property type="entry name" value="At3g28540-like_C"/>
</dbReference>
<evidence type="ECO:0000256" key="7">
    <source>
        <dbReference type="SAM" id="Coils"/>
    </source>
</evidence>
<keyword evidence="7" id="KW-0175">Coiled coil</keyword>
<accession>A0A8X8ZHC3</accession>
<evidence type="ECO:0000256" key="4">
    <source>
        <dbReference type="ARBA" id="ARBA00022842"/>
    </source>
</evidence>
<evidence type="ECO:0000313" key="11">
    <source>
        <dbReference type="Proteomes" id="UP000298416"/>
    </source>
</evidence>
<dbReference type="InterPro" id="IPR050747">
    <property type="entry name" value="Mitochondrial_chaperone_BCS1"/>
</dbReference>
<evidence type="ECO:0000256" key="5">
    <source>
        <dbReference type="ARBA" id="ARBA00049360"/>
    </source>
</evidence>
<dbReference type="Gene3D" id="6.10.280.40">
    <property type="match status" value="1"/>
</dbReference>
<dbReference type="Pfam" id="PF25568">
    <property type="entry name" value="AAA_lid_At3g28540"/>
    <property type="match status" value="1"/>
</dbReference>
<comment type="cofactor">
    <cofactor evidence="1">
        <name>Mg(2+)</name>
        <dbReference type="ChEBI" id="CHEBI:18420"/>
    </cofactor>
</comment>
<organism evidence="10">
    <name type="scientific">Salvia splendens</name>
    <name type="common">Scarlet sage</name>
    <dbReference type="NCBI Taxonomy" id="180675"/>
    <lineage>
        <taxon>Eukaryota</taxon>
        <taxon>Viridiplantae</taxon>
        <taxon>Streptophyta</taxon>
        <taxon>Embryophyta</taxon>
        <taxon>Tracheophyta</taxon>
        <taxon>Spermatophyta</taxon>
        <taxon>Magnoliopsida</taxon>
        <taxon>eudicotyledons</taxon>
        <taxon>Gunneridae</taxon>
        <taxon>Pentapetalae</taxon>
        <taxon>asterids</taxon>
        <taxon>lamiids</taxon>
        <taxon>Lamiales</taxon>
        <taxon>Lamiaceae</taxon>
        <taxon>Nepetoideae</taxon>
        <taxon>Mentheae</taxon>
        <taxon>Salviinae</taxon>
        <taxon>Salvia</taxon>
        <taxon>Salvia subgen. Calosphace</taxon>
        <taxon>core Calosphace</taxon>
    </lineage>
</organism>
<evidence type="ECO:0000256" key="2">
    <source>
        <dbReference type="ARBA" id="ARBA00007448"/>
    </source>
</evidence>
<evidence type="ECO:0000313" key="10">
    <source>
        <dbReference type="EMBL" id="KAG6404683.1"/>
    </source>
</evidence>
<dbReference type="SMART" id="SM00382">
    <property type="entry name" value="AAA"/>
    <property type="match status" value="1"/>
</dbReference>
<dbReference type="Gene3D" id="3.40.50.300">
    <property type="entry name" value="P-loop containing nucleotide triphosphate hydrolases"/>
    <property type="match status" value="1"/>
</dbReference>
<feature type="coiled-coil region" evidence="7">
    <location>
        <begin position="457"/>
        <end position="487"/>
    </location>
</feature>
<feature type="compositionally biased region" description="Acidic residues" evidence="8">
    <location>
        <begin position="321"/>
        <end position="330"/>
    </location>
</feature>
<dbReference type="AlphaFoldDB" id="A0A8X8ZHC3"/>
<dbReference type="PANTHER" id="PTHR23070">
    <property type="entry name" value="BCS1 AAA-TYPE ATPASE"/>
    <property type="match status" value="1"/>
</dbReference>
<dbReference type="InterPro" id="IPR003959">
    <property type="entry name" value="ATPase_AAA_core"/>
</dbReference>
<dbReference type="Pfam" id="PF14363">
    <property type="entry name" value="AAA_assoc"/>
    <property type="match status" value="1"/>
</dbReference>
<keyword evidence="6" id="KW-0547">Nucleotide-binding</keyword>
<dbReference type="CDD" id="cd19510">
    <property type="entry name" value="RecA-like_BCS1"/>
    <property type="match status" value="1"/>
</dbReference>
<sequence>MAESLAAMTAQTGKALAGLTVMFAMFQNYFPCELRVIIMDCYDKLVNFVYPYIQITFPEFQGDGFRRSKAYSTIERYLNANSTKQAKRLDAYVFDDCDSVVLSVANNEEVADEFKGIKVWWTSREHNPNKQSISFWPRWDEKKYFRLTFYRKHRHRITSEYLKHVMEEGKAITVQERRRKLCTNKAGDGGSGLGNGFRGGGIWSEVVFEHPATFATLAMDPIRKEQIVRDLMYFSKSEDYYKNVGKAWKRGYLLYGPPGTGKSTMIAAMANLLQYDVYDLELTAVDNNTELRKLLINTTSKSLIVIEDIDCSIDVTAKREDEDEDGEEGEEKNPVNEEKKKKKKKKKQSKVTLSGLLNTIDGLWSACPGERIIVFTTNHVEKLDKALIRRGRMDEHIELSYCGFEAFKILAKNYLEVDSHELFAKIRQLLNETEMSPADVADKLMRKSDGEDVDGNLMSLIKALEEVQEKNKAAKLEEKEKKVAKEMRVESSDQLWKKMVT</sequence>
<feature type="domain" description="AAA+ ATPase" evidence="9">
    <location>
        <begin position="248"/>
        <end position="403"/>
    </location>
</feature>
<comment type="catalytic activity">
    <reaction evidence="5">
        <text>ATP + H2O = ADP + phosphate + H(+)</text>
        <dbReference type="Rhea" id="RHEA:13065"/>
        <dbReference type="ChEBI" id="CHEBI:15377"/>
        <dbReference type="ChEBI" id="CHEBI:15378"/>
        <dbReference type="ChEBI" id="CHEBI:30616"/>
        <dbReference type="ChEBI" id="CHEBI:43474"/>
        <dbReference type="ChEBI" id="CHEBI:456216"/>
    </reaction>
</comment>
<dbReference type="GO" id="GO:0006950">
    <property type="term" value="P:response to stress"/>
    <property type="evidence" value="ECO:0007669"/>
    <property type="project" value="UniProtKB-ARBA"/>
</dbReference>
<dbReference type="GO" id="GO:0005524">
    <property type="term" value="F:ATP binding"/>
    <property type="evidence" value="ECO:0007669"/>
    <property type="project" value="UniProtKB-KW"/>
</dbReference>
<proteinExistence type="inferred from homology"/>
<dbReference type="InterPro" id="IPR003593">
    <property type="entry name" value="AAA+_ATPase"/>
</dbReference>
<keyword evidence="3" id="KW-0378">Hydrolase</keyword>
<name>A0A8X8ZHC3_SALSN</name>
<evidence type="ECO:0000256" key="1">
    <source>
        <dbReference type="ARBA" id="ARBA00001946"/>
    </source>
</evidence>
<dbReference type="InterPro" id="IPR003960">
    <property type="entry name" value="ATPase_AAA_CS"/>
</dbReference>
<reference evidence="10" key="2">
    <citation type="submission" date="2020-08" db="EMBL/GenBank/DDBJ databases">
        <title>Plant Genome Project.</title>
        <authorList>
            <person name="Zhang R.-G."/>
        </authorList>
    </citation>
    <scope>NUCLEOTIDE SEQUENCE</scope>
    <source>
        <strain evidence="10">Huo1</strain>
        <tissue evidence="10">Leaf</tissue>
    </source>
</reference>
<dbReference type="InterPro" id="IPR025753">
    <property type="entry name" value="AAA_N_dom"/>
</dbReference>
<evidence type="ECO:0000256" key="8">
    <source>
        <dbReference type="SAM" id="MobiDB-lite"/>
    </source>
</evidence>
<dbReference type="EMBL" id="PNBA02000013">
    <property type="protein sequence ID" value="KAG6404683.1"/>
    <property type="molecule type" value="Genomic_DNA"/>
</dbReference>
<evidence type="ECO:0000259" key="9">
    <source>
        <dbReference type="SMART" id="SM00382"/>
    </source>
</evidence>
<dbReference type="Pfam" id="PF00004">
    <property type="entry name" value="AAA"/>
    <property type="match status" value="1"/>
</dbReference>
<evidence type="ECO:0000256" key="6">
    <source>
        <dbReference type="RuleBase" id="RU003651"/>
    </source>
</evidence>
<keyword evidence="6" id="KW-0067">ATP-binding</keyword>
<dbReference type="SUPFAM" id="SSF52540">
    <property type="entry name" value="P-loop containing nucleoside triphosphate hydrolases"/>
    <property type="match status" value="1"/>
</dbReference>
<comment type="similarity">
    <text evidence="2">Belongs to the AAA ATPase family. BCS1 subfamily.</text>
</comment>
<comment type="caution">
    <text evidence="10">The sequence shown here is derived from an EMBL/GenBank/DDBJ whole genome shotgun (WGS) entry which is preliminary data.</text>
</comment>
<keyword evidence="11" id="KW-1185">Reference proteome</keyword>
<protein>
    <recommendedName>
        <fullName evidence="9">AAA+ ATPase domain-containing protein</fullName>
    </recommendedName>
</protein>
<dbReference type="InterPro" id="IPR027417">
    <property type="entry name" value="P-loop_NTPase"/>
</dbReference>
<dbReference type="PROSITE" id="PS00674">
    <property type="entry name" value="AAA"/>
    <property type="match status" value="1"/>
</dbReference>
<feature type="region of interest" description="Disordered" evidence="8">
    <location>
        <begin position="319"/>
        <end position="344"/>
    </location>
</feature>